<dbReference type="GO" id="GO:0005044">
    <property type="term" value="F:scavenger receptor activity"/>
    <property type="evidence" value="ECO:0007669"/>
    <property type="project" value="InterPro"/>
</dbReference>
<evidence type="ECO:0000313" key="4">
    <source>
        <dbReference type="Proteomes" id="UP000694844"/>
    </source>
</evidence>
<dbReference type="Gene3D" id="2.60.120.260">
    <property type="entry name" value="Galactose-binding domain-like"/>
    <property type="match status" value="1"/>
</dbReference>
<evidence type="ECO:0000256" key="2">
    <source>
        <dbReference type="SAM" id="Phobius"/>
    </source>
</evidence>
<keyword evidence="2" id="KW-1133">Transmembrane helix</keyword>
<dbReference type="InterPro" id="IPR000742">
    <property type="entry name" value="EGF"/>
</dbReference>
<protein>
    <submittedName>
        <fullName evidence="5">Multiple epidermal growth factor-like domains protein 10</fullName>
    </submittedName>
</protein>
<feature type="domain" description="EGF-like" evidence="3">
    <location>
        <begin position="252"/>
        <end position="293"/>
    </location>
</feature>
<proteinExistence type="predicted"/>
<dbReference type="AlphaFoldDB" id="A0A8B8BNZ9"/>
<keyword evidence="1" id="KW-0245">EGF-like domain</keyword>
<dbReference type="SUPFAM" id="SSF49785">
    <property type="entry name" value="Galactose-binding domain-like"/>
    <property type="match status" value="1"/>
</dbReference>
<accession>A0A8B8BNZ9</accession>
<dbReference type="PANTHER" id="PTHR24043">
    <property type="entry name" value="SCAVENGER RECEPTOR CLASS F"/>
    <property type="match status" value="1"/>
</dbReference>
<dbReference type="InterPro" id="IPR042635">
    <property type="entry name" value="MEGF10/SREC1/2-like"/>
</dbReference>
<dbReference type="InterPro" id="IPR008979">
    <property type="entry name" value="Galactose-bd-like_sf"/>
</dbReference>
<feature type="domain" description="EGF-like" evidence="3">
    <location>
        <begin position="335"/>
        <end position="370"/>
    </location>
</feature>
<organism evidence="4 5">
    <name type="scientific">Crassostrea virginica</name>
    <name type="common">Eastern oyster</name>
    <dbReference type="NCBI Taxonomy" id="6565"/>
    <lineage>
        <taxon>Eukaryota</taxon>
        <taxon>Metazoa</taxon>
        <taxon>Spiralia</taxon>
        <taxon>Lophotrochozoa</taxon>
        <taxon>Mollusca</taxon>
        <taxon>Bivalvia</taxon>
        <taxon>Autobranchia</taxon>
        <taxon>Pteriomorphia</taxon>
        <taxon>Ostreida</taxon>
        <taxon>Ostreoidea</taxon>
        <taxon>Ostreidae</taxon>
        <taxon>Crassostrea</taxon>
    </lineage>
</organism>
<dbReference type="SMART" id="SM00181">
    <property type="entry name" value="EGF"/>
    <property type="match status" value="4"/>
</dbReference>
<dbReference type="PANTHER" id="PTHR24043:SF8">
    <property type="entry name" value="EGF-LIKE DOMAIN-CONTAINING PROTEIN"/>
    <property type="match status" value="1"/>
</dbReference>
<dbReference type="RefSeq" id="XP_022305072.1">
    <property type="nucleotide sequence ID" value="XM_022449364.1"/>
</dbReference>
<name>A0A8B8BNZ9_CRAVI</name>
<evidence type="ECO:0000259" key="3">
    <source>
        <dbReference type="SMART" id="SM00181"/>
    </source>
</evidence>
<keyword evidence="2" id="KW-0472">Membrane</keyword>
<feature type="transmembrane region" description="Helical" evidence="2">
    <location>
        <begin position="7"/>
        <end position="26"/>
    </location>
</feature>
<dbReference type="KEGG" id="cvn:111112064"/>
<dbReference type="Proteomes" id="UP000694844">
    <property type="component" value="Chromosome 9"/>
</dbReference>
<gene>
    <name evidence="5" type="primary">LOC111112064</name>
</gene>
<sequence length="416" mass="46233">MAEGTRLFRYSWVAVLLCASPVIIAYENLALNKPAWQLNSFGYHGARWEAHKAVDGLYTRLDAFGNQCTISGNNKFTAEWRVDLGGVFSIHHIFIQYRTDGFPWNASNGHTGRFLGYSVFISNTTNKQDGVLCFRDTNYTPVTIPNPVNITCPYHGRYVIYYNNRTHPPYPDGYSKFAYNELCELEVLGCPTPGNYGENCSLPCHQNCQEGHCHITEGTCLLGCLPGYIGQKCDKECKNKMHGVECNQTCGNCTNGEPCHHVNGSCLNGCDVGVFGDKCDQECRSGWHGKNCAEKCGDNCYGCNRFTGRCEAGCLPGWKGDFCNEMCYGNTYGANCTEVCGSCLNLEKCHHINGSCLNRCNAGYRSQDCTEGPTAEKDSPLSSKNATDNILPRDCNEVLRLKAKYLKKLCKTFNIR</sequence>
<feature type="domain" description="EGF-like" evidence="3">
    <location>
        <begin position="203"/>
        <end position="234"/>
    </location>
</feature>
<keyword evidence="4" id="KW-1185">Reference proteome</keyword>
<evidence type="ECO:0000256" key="1">
    <source>
        <dbReference type="ARBA" id="ARBA00022536"/>
    </source>
</evidence>
<dbReference type="OrthoDB" id="1896086at2759"/>
<dbReference type="Gene3D" id="2.170.300.10">
    <property type="entry name" value="Tie2 ligand-binding domain superfamily"/>
    <property type="match status" value="1"/>
</dbReference>
<feature type="domain" description="EGF-like" evidence="3">
    <location>
        <begin position="295"/>
        <end position="324"/>
    </location>
</feature>
<evidence type="ECO:0000313" key="5">
    <source>
        <dbReference type="RefSeq" id="XP_022305072.1"/>
    </source>
</evidence>
<dbReference type="GeneID" id="111112064"/>
<keyword evidence="2" id="KW-0812">Transmembrane</keyword>
<reference evidence="5" key="1">
    <citation type="submission" date="2025-08" db="UniProtKB">
        <authorList>
            <consortium name="RefSeq"/>
        </authorList>
    </citation>
    <scope>IDENTIFICATION</scope>
    <source>
        <tissue evidence="5">Whole sample</tissue>
    </source>
</reference>